<feature type="transmembrane region" description="Helical" evidence="1">
    <location>
        <begin position="121"/>
        <end position="146"/>
    </location>
</feature>
<feature type="transmembrane region" description="Helical" evidence="1">
    <location>
        <begin position="85"/>
        <end position="109"/>
    </location>
</feature>
<dbReference type="Pfam" id="PF18895">
    <property type="entry name" value="T4SS_pilin"/>
    <property type="match status" value="1"/>
</dbReference>
<dbReference type="EMBL" id="CP013615">
    <property type="protein sequence ID" value="AMN30961.1"/>
    <property type="molecule type" value="Genomic_DNA"/>
</dbReference>
<accession>A0A140GR02</accession>
<sequence length="152" mass="15792">MNALAIKRPQGLAKSLQMFFLCLVMAMMTALTVFCGGSLNASAAQSTGADAFSINADGDSVSISNDAFKSTENPWVNVITKYKNFIVGISGIGAVTMVLCFVVCFMKLGASTGNPQARQSAITGILWTGIAAAGLGSVAIITGFFANMFTNK</sequence>
<evidence type="ECO:0000256" key="1">
    <source>
        <dbReference type="SAM" id="Phobius"/>
    </source>
</evidence>
<protein>
    <submittedName>
        <fullName evidence="2">Uncharacterized protein</fullName>
    </submittedName>
</protein>
<organism evidence="2 3">
    <name type="scientific">Clostridium perfringens</name>
    <dbReference type="NCBI Taxonomy" id="1502"/>
    <lineage>
        <taxon>Bacteria</taxon>
        <taxon>Bacillati</taxon>
        <taxon>Bacillota</taxon>
        <taxon>Clostridia</taxon>
        <taxon>Eubacteriales</taxon>
        <taxon>Clostridiaceae</taxon>
        <taxon>Clostridium</taxon>
    </lineage>
</organism>
<dbReference type="RefSeq" id="WP_061429569.1">
    <property type="nucleotide sequence ID" value="NZ_CATNZX010000001.1"/>
</dbReference>
<evidence type="ECO:0000313" key="3">
    <source>
        <dbReference type="Proteomes" id="UP000070260"/>
    </source>
</evidence>
<dbReference type="Proteomes" id="UP000070260">
    <property type="component" value="Plasmid pJFP838A"/>
</dbReference>
<keyword evidence="1" id="KW-0472">Membrane</keyword>
<name>A0A140GR02_CLOPF</name>
<evidence type="ECO:0000313" key="2">
    <source>
        <dbReference type="EMBL" id="AMN30961.1"/>
    </source>
</evidence>
<keyword evidence="1" id="KW-0812">Transmembrane</keyword>
<dbReference type="InterPro" id="IPR043993">
    <property type="entry name" value="T4SS_pilin"/>
</dbReference>
<gene>
    <name evidence="2" type="ORF">JFP838_pA0045</name>
</gene>
<reference evidence="2 3" key="1">
    <citation type="journal article" date="2016" name="PLoS ONE">
        <title>Plasmid Characterization and Chromosome Analysis of Two netF+ Clostridium perfringens Isolates Associated with Foal and Canine Necrotizing Enteritis.</title>
        <authorList>
            <person name="Mehdizadeh Gohari I."/>
            <person name="Kropinski A.M."/>
            <person name="Weese S.J."/>
            <person name="Parreira V.R."/>
            <person name="Whitehead A.E."/>
            <person name="Boerlin P."/>
            <person name="Prescott J.F."/>
        </authorList>
    </citation>
    <scope>NUCLEOTIDE SEQUENCE [LARGE SCALE GENOMIC DNA]</scope>
    <source>
        <strain evidence="2 3">JP838</strain>
        <plasmid evidence="3">Plasmid pJFP838A</plasmid>
    </source>
</reference>
<keyword evidence="1" id="KW-1133">Transmembrane helix</keyword>
<dbReference type="PATRIC" id="fig|1502.177.peg.3251"/>
<dbReference type="OrthoDB" id="2108900at2"/>
<geneLocation type="plasmid" evidence="2 3">
    <name>pJFP838A</name>
</geneLocation>
<dbReference type="AlphaFoldDB" id="A0A140GR02"/>
<proteinExistence type="predicted"/>
<feature type="transmembrane region" description="Helical" evidence="1">
    <location>
        <begin position="20"/>
        <end position="39"/>
    </location>
</feature>
<keyword evidence="2" id="KW-0614">Plasmid</keyword>